<accession>A0A084VQ30</accession>
<dbReference type="AlphaFoldDB" id="A0A084VQ30"/>
<evidence type="ECO:0000313" key="3">
    <source>
        <dbReference type="EnsemblMetazoa" id="ASIC007536-PA"/>
    </source>
</evidence>
<protein>
    <submittedName>
        <fullName evidence="2 3">Transcription factor iiia</fullName>
    </submittedName>
</protein>
<proteinExistence type="predicted"/>
<evidence type="ECO:0000313" key="4">
    <source>
        <dbReference type="Proteomes" id="UP000030765"/>
    </source>
</evidence>
<organism evidence="2">
    <name type="scientific">Anopheles sinensis</name>
    <name type="common">Mosquito</name>
    <dbReference type="NCBI Taxonomy" id="74873"/>
    <lineage>
        <taxon>Eukaryota</taxon>
        <taxon>Metazoa</taxon>
        <taxon>Ecdysozoa</taxon>
        <taxon>Arthropoda</taxon>
        <taxon>Hexapoda</taxon>
        <taxon>Insecta</taxon>
        <taxon>Pterygota</taxon>
        <taxon>Neoptera</taxon>
        <taxon>Endopterygota</taxon>
        <taxon>Diptera</taxon>
        <taxon>Nematocera</taxon>
        <taxon>Culicoidea</taxon>
        <taxon>Culicidae</taxon>
        <taxon>Anophelinae</taxon>
        <taxon>Anopheles</taxon>
    </lineage>
</organism>
<dbReference type="VEuPathDB" id="VectorBase:ASIC007536"/>
<dbReference type="EMBL" id="ATLV01015109">
    <property type="status" value="NOT_ANNOTATED_CDS"/>
    <property type="molecule type" value="Genomic_DNA"/>
</dbReference>
<keyword evidence="4" id="KW-1185">Reference proteome</keyword>
<reference evidence="3" key="2">
    <citation type="submission" date="2020-05" db="UniProtKB">
        <authorList>
            <consortium name="EnsemblMetazoa"/>
        </authorList>
    </citation>
    <scope>IDENTIFICATION</scope>
</reference>
<dbReference type="EMBL" id="KE525002">
    <property type="protein sequence ID" value="KFB40074.1"/>
    <property type="molecule type" value="Genomic_DNA"/>
</dbReference>
<dbReference type="Proteomes" id="UP000030765">
    <property type="component" value="Unassembled WGS sequence"/>
</dbReference>
<feature type="region of interest" description="Disordered" evidence="1">
    <location>
        <begin position="1"/>
        <end position="38"/>
    </location>
</feature>
<dbReference type="EnsemblMetazoa" id="ASIC007536-RA">
    <property type="protein sequence ID" value="ASIC007536-PA"/>
    <property type="gene ID" value="ASIC007536"/>
</dbReference>
<gene>
    <name evidence="2" type="ORF">ZHAS_00007536</name>
</gene>
<evidence type="ECO:0000256" key="1">
    <source>
        <dbReference type="SAM" id="MobiDB-lite"/>
    </source>
</evidence>
<sequence>MKNTSSATRARHASGNLFERPIAPSGNRVMSPRMSTGASSVTVDKSVARISLALKPYAFFPSGRAEDFWTFPATRPPAGWINKVTLLQDFLGRSDRADRTPGDGLMTLGIGF</sequence>
<name>A0A084VQ30_ANOSI</name>
<reference evidence="2 4" key="1">
    <citation type="journal article" date="2014" name="BMC Genomics">
        <title>Genome sequence of Anopheles sinensis provides insight into genetics basis of mosquito competence for malaria parasites.</title>
        <authorList>
            <person name="Zhou D."/>
            <person name="Zhang D."/>
            <person name="Ding G."/>
            <person name="Shi L."/>
            <person name="Hou Q."/>
            <person name="Ye Y."/>
            <person name="Xu Y."/>
            <person name="Zhou H."/>
            <person name="Xiong C."/>
            <person name="Li S."/>
            <person name="Yu J."/>
            <person name="Hong S."/>
            <person name="Yu X."/>
            <person name="Zou P."/>
            <person name="Chen C."/>
            <person name="Chang X."/>
            <person name="Wang W."/>
            <person name="Lv Y."/>
            <person name="Sun Y."/>
            <person name="Ma L."/>
            <person name="Shen B."/>
            <person name="Zhu C."/>
        </authorList>
    </citation>
    <scope>NUCLEOTIDE SEQUENCE [LARGE SCALE GENOMIC DNA]</scope>
</reference>
<evidence type="ECO:0000313" key="2">
    <source>
        <dbReference type="EMBL" id="KFB40074.1"/>
    </source>
</evidence>